<dbReference type="EMBL" id="FTOP01000002">
    <property type="protein sequence ID" value="SIS62283.1"/>
    <property type="molecule type" value="Genomic_DNA"/>
</dbReference>
<dbReference type="Proteomes" id="UP000186026">
    <property type="component" value="Unassembled WGS sequence"/>
</dbReference>
<name>A0A1N7KL26_9BACT</name>
<dbReference type="AlphaFoldDB" id="A0A1N7KL26"/>
<organism evidence="1 2">
    <name type="scientific">Belliella pelovolcani</name>
    <dbReference type="NCBI Taxonomy" id="529505"/>
    <lineage>
        <taxon>Bacteria</taxon>
        <taxon>Pseudomonadati</taxon>
        <taxon>Bacteroidota</taxon>
        <taxon>Cytophagia</taxon>
        <taxon>Cytophagales</taxon>
        <taxon>Cyclobacteriaceae</taxon>
        <taxon>Belliella</taxon>
    </lineage>
</organism>
<sequence length="44" mass="5270">MEKYRDEAQIDLYSNHKIIKIDLLLNQIDLIFDLDSNQSVWKSC</sequence>
<evidence type="ECO:0000313" key="2">
    <source>
        <dbReference type="Proteomes" id="UP000186026"/>
    </source>
</evidence>
<reference evidence="2" key="1">
    <citation type="submission" date="2017-01" db="EMBL/GenBank/DDBJ databases">
        <authorList>
            <person name="Varghese N."/>
            <person name="Submissions S."/>
        </authorList>
    </citation>
    <scope>NUCLEOTIDE SEQUENCE [LARGE SCALE GENOMIC DNA]</scope>
    <source>
        <strain evidence="2">DSM 46698</strain>
    </source>
</reference>
<accession>A0A1N7KL26</accession>
<evidence type="ECO:0000313" key="1">
    <source>
        <dbReference type="EMBL" id="SIS62283.1"/>
    </source>
</evidence>
<gene>
    <name evidence="1" type="ORF">SAMN05421761_102168</name>
</gene>
<keyword evidence="2" id="KW-1185">Reference proteome</keyword>
<protein>
    <submittedName>
        <fullName evidence="1">Uncharacterized protein</fullName>
    </submittedName>
</protein>
<proteinExistence type="predicted"/>
<dbReference type="STRING" id="529505.SAMN05421761_102168"/>